<evidence type="ECO:0000256" key="2">
    <source>
        <dbReference type="SAM" id="MobiDB-lite"/>
    </source>
</evidence>
<feature type="region of interest" description="Disordered" evidence="2">
    <location>
        <begin position="139"/>
        <end position="171"/>
    </location>
</feature>
<keyword evidence="1" id="KW-0175">Coiled coil</keyword>
<sequence length="483" mass="51641">MLPYDEPATGEDSLVNNRHSIDLTIDLEHQLNLESVPNTPADPHFAHQDARLSANDAKRDSLDPHVLASIIMQLRQSLNAMTKERDDLLAIAAGAQSKEAQLSDALQLMTDKCTSMEEELSEARKKTRDDEEAINMLRSKVEESRRGLMRLQTESRRQSTLPSPAPTPIANKRASFTPLALSASAAASPLPFGARGNSHRRISSVSDSGSPHAQALSFSDHDPSATMNPRFLSGLPFRGSPPRIEHTLSAPDIFASPEMESLRAEVKALKAELDETRAELTEAMEARDASETCANALREFITENNVGTSSQSDSLKLPPLPAISTGEEKATPTVGGWGFKLWKASTPTPQPASTPRVPHAPAPQPTVISPDTPSLSRKLGGFFSGRAAGATQSASPAASPDSERPRPQTENAPSAPRLSQQRNSGSSTSSMTDSVAEPISPASRTEDVTGVLVRDSTTMSVNSVGMTDEVSPTKARPPLTLAV</sequence>
<dbReference type="EMBL" id="JASNQZ010000008">
    <property type="protein sequence ID" value="KAL0953457.1"/>
    <property type="molecule type" value="Genomic_DNA"/>
</dbReference>
<comment type="caution">
    <text evidence="3">The sequence shown here is derived from an EMBL/GenBank/DDBJ whole genome shotgun (WGS) entry which is preliminary data.</text>
</comment>
<feature type="compositionally biased region" description="Pro residues" evidence="2">
    <location>
        <begin position="348"/>
        <end position="364"/>
    </location>
</feature>
<feature type="compositionally biased region" description="Polar residues" evidence="2">
    <location>
        <begin position="366"/>
        <end position="375"/>
    </location>
</feature>
<evidence type="ECO:0000256" key="1">
    <source>
        <dbReference type="SAM" id="Coils"/>
    </source>
</evidence>
<dbReference type="Proteomes" id="UP001556367">
    <property type="component" value="Unassembled WGS sequence"/>
</dbReference>
<gene>
    <name evidence="3" type="ORF">HGRIS_004690</name>
</gene>
<accession>A0ABR3JCV4</accession>
<feature type="compositionally biased region" description="Low complexity" evidence="2">
    <location>
        <begin position="419"/>
        <end position="434"/>
    </location>
</feature>
<evidence type="ECO:0000313" key="4">
    <source>
        <dbReference type="Proteomes" id="UP001556367"/>
    </source>
</evidence>
<feature type="compositionally biased region" description="Low complexity" evidence="2">
    <location>
        <begin position="386"/>
        <end position="400"/>
    </location>
</feature>
<feature type="region of interest" description="Disordered" evidence="2">
    <location>
        <begin position="322"/>
        <end position="483"/>
    </location>
</feature>
<keyword evidence="4" id="KW-1185">Reference proteome</keyword>
<proteinExistence type="predicted"/>
<organism evidence="3 4">
    <name type="scientific">Hohenbuehelia grisea</name>
    <dbReference type="NCBI Taxonomy" id="104357"/>
    <lineage>
        <taxon>Eukaryota</taxon>
        <taxon>Fungi</taxon>
        <taxon>Dikarya</taxon>
        <taxon>Basidiomycota</taxon>
        <taxon>Agaricomycotina</taxon>
        <taxon>Agaricomycetes</taxon>
        <taxon>Agaricomycetidae</taxon>
        <taxon>Agaricales</taxon>
        <taxon>Pleurotineae</taxon>
        <taxon>Pleurotaceae</taxon>
        <taxon>Hohenbuehelia</taxon>
    </lineage>
</organism>
<feature type="region of interest" description="Disordered" evidence="2">
    <location>
        <begin position="191"/>
        <end position="244"/>
    </location>
</feature>
<reference evidence="4" key="1">
    <citation type="submission" date="2024-06" db="EMBL/GenBank/DDBJ databases">
        <title>Multi-omics analyses provide insights into the biosynthesis of the anticancer antibiotic pleurotin in Hohenbuehelia grisea.</title>
        <authorList>
            <person name="Weaver J.A."/>
            <person name="Alberti F."/>
        </authorList>
    </citation>
    <scope>NUCLEOTIDE SEQUENCE [LARGE SCALE GENOMIC DNA]</scope>
    <source>
        <strain evidence="4">T-177</strain>
    </source>
</reference>
<evidence type="ECO:0000313" key="3">
    <source>
        <dbReference type="EMBL" id="KAL0953457.1"/>
    </source>
</evidence>
<protein>
    <submittedName>
        <fullName evidence="3">Uncharacterized protein</fullName>
    </submittedName>
</protein>
<feature type="compositionally biased region" description="Polar residues" evidence="2">
    <location>
        <begin position="455"/>
        <end position="465"/>
    </location>
</feature>
<feature type="coiled-coil region" evidence="1">
    <location>
        <begin position="259"/>
        <end position="286"/>
    </location>
</feature>
<name>A0ABR3JCV4_9AGAR</name>